<dbReference type="PRINTS" id="PR00081">
    <property type="entry name" value="GDHRDH"/>
</dbReference>
<dbReference type="GO" id="GO:0016491">
    <property type="term" value="F:oxidoreductase activity"/>
    <property type="evidence" value="ECO:0007669"/>
    <property type="project" value="UniProtKB-KW"/>
</dbReference>
<reference evidence="9 10" key="1">
    <citation type="journal article" date="2018" name="Mol. Biol. Evol.">
        <title>Broad Genomic Sampling Reveals a Smut Pathogenic Ancestry of the Fungal Clade Ustilaginomycotina.</title>
        <authorList>
            <person name="Kijpornyongpan T."/>
            <person name="Mondo S.J."/>
            <person name="Barry K."/>
            <person name="Sandor L."/>
            <person name="Lee J."/>
            <person name="Lipzen A."/>
            <person name="Pangilinan J."/>
            <person name="LaButti K."/>
            <person name="Hainaut M."/>
            <person name="Henrissat B."/>
            <person name="Grigoriev I.V."/>
            <person name="Spatafora J.W."/>
            <person name="Aime M.C."/>
        </authorList>
    </citation>
    <scope>NUCLEOTIDE SEQUENCE [LARGE SCALE GENOMIC DNA]</scope>
    <source>
        <strain evidence="9 10">MCA 3882</strain>
    </source>
</reference>
<dbReference type="EMBL" id="KZ819605">
    <property type="protein sequence ID" value="PWN32977.1"/>
    <property type="molecule type" value="Genomic_DNA"/>
</dbReference>
<keyword evidence="4" id="KW-0521">NADP</keyword>
<dbReference type="OrthoDB" id="5327538at2759"/>
<evidence type="ECO:0000313" key="10">
    <source>
        <dbReference type="Proteomes" id="UP000245771"/>
    </source>
</evidence>
<dbReference type="GO" id="GO:0005739">
    <property type="term" value="C:mitochondrion"/>
    <property type="evidence" value="ECO:0007669"/>
    <property type="project" value="UniProtKB-SubCell"/>
</dbReference>
<gene>
    <name evidence="9" type="ORF">FA14DRAFT_181643</name>
</gene>
<comment type="similarity">
    <text evidence="3">Belongs to the short-chain dehydrogenases/reductases (SDR) family.</text>
</comment>
<dbReference type="RefSeq" id="XP_025353279.1">
    <property type="nucleotide sequence ID" value="XM_025501124.1"/>
</dbReference>
<evidence type="ECO:0000256" key="6">
    <source>
        <dbReference type="ARBA" id="ARBA00023128"/>
    </source>
</evidence>
<protein>
    <recommendedName>
        <fullName evidence="8">Hydroxysteroid dehydrogenase-like protein 2</fullName>
    </recommendedName>
</protein>
<keyword evidence="6" id="KW-0496">Mitochondrion</keyword>
<evidence type="ECO:0000256" key="4">
    <source>
        <dbReference type="ARBA" id="ARBA00022857"/>
    </source>
</evidence>
<comment type="subcellular location">
    <subcellularLocation>
        <location evidence="1">Mitochondrion</location>
    </subcellularLocation>
    <subcellularLocation>
        <location evidence="2">Peroxisome</location>
    </subcellularLocation>
</comment>
<evidence type="ECO:0000256" key="5">
    <source>
        <dbReference type="ARBA" id="ARBA00023002"/>
    </source>
</evidence>
<evidence type="ECO:0000256" key="8">
    <source>
        <dbReference type="ARBA" id="ARBA00040243"/>
    </source>
</evidence>
<dbReference type="NCBIfam" id="NF006133">
    <property type="entry name" value="PRK08278.1"/>
    <property type="match status" value="1"/>
</dbReference>
<dbReference type="STRING" id="1280837.A0A316V5W7"/>
<dbReference type="PANTHER" id="PTHR42808">
    <property type="entry name" value="HYDROXYSTEROID DEHYDROGENASE-LIKE PROTEIN 2"/>
    <property type="match status" value="1"/>
</dbReference>
<evidence type="ECO:0000313" key="9">
    <source>
        <dbReference type="EMBL" id="PWN32977.1"/>
    </source>
</evidence>
<dbReference type="PANTHER" id="PTHR42808:SF3">
    <property type="entry name" value="HYDROXYSTEROID DEHYDROGENASE-LIKE PROTEIN 2"/>
    <property type="match status" value="1"/>
</dbReference>
<keyword evidence="10" id="KW-1185">Reference proteome</keyword>
<dbReference type="InterPro" id="IPR051935">
    <property type="entry name" value="HSDL2"/>
</dbReference>
<evidence type="ECO:0000256" key="3">
    <source>
        <dbReference type="ARBA" id="ARBA00006484"/>
    </source>
</evidence>
<dbReference type="InterPro" id="IPR036291">
    <property type="entry name" value="NAD(P)-bd_dom_sf"/>
</dbReference>
<dbReference type="AlphaFoldDB" id="A0A316V5W7"/>
<evidence type="ECO:0000256" key="2">
    <source>
        <dbReference type="ARBA" id="ARBA00004275"/>
    </source>
</evidence>
<dbReference type="Gene3D" id="3.40.50.720">
    <property type="entry name" value="NAD(P)-binding Rossmann-like Domain"/>
    <property type="match status" value="1"/>
</dbReference>
<dbReference type="FunFam" id="3.40.50.720:FF:000301">
    <property type="entry name" value="Hydroxysteroid dehydrogenase like 2"/>
    <property type="match status" value="1"/>
</dbReference>
<dbReference type="GO" id="GO:0005777">
    <property type="term" value="C:peroxisome"/>
    <property type="evidence" value="ECO:0007669"/>
    <property type="project" value="UniProtKB-SubCell"/>
</dbReference>
<dbReference type="InParanoid" id="A0A316V5W7"/>
<name>A0A316V5W7_9BASI</name>
<organism evidence="9 10">
    <name type="scientific">Meira miltonrushii</name>
    <dbReference type="NCBI Taxonomy" id="1280837"/>
    <lineage>
        <taxon>Eukaryota</taxon>
        <taxon>Fungi</taxon>
        <taxon>Dikarya</taxon>
        <taxon>Basidiomycota</taxon>
        <taxon>Ustilaginomycotina</taxon>
        <taxon>Exobasidiomycetes</taxon>
        <taxon>Exobasidiales</taxon>
        <taxon>Brachybasidiaceae</taxon>
        <taxon>Meira</taxon>
    </lineage>
</organism>
<keyword evidence="7" id="KW-0576">Peroxisome</keyword>
<dbReference type="SUPFAM" id="SSF51735">
    <property type="entry name" value="NAD(P)-binding Rossmann-fold domains"/>
    <property type="match status" value="1"/>
</dbReference>
<accession>A0A316V5W7</accession>
<dbReference type="Pfam" id="PF00106">
    <property type="entry name" value="adh_short"/>
    <property type="match status" value="1"/>
</dbReference>
<sequence>MALSLKGKTAFITGASRGIGLEIGKLLASKGANVAVAAKTAEPHPKLPGTIHTAVEEIEQIGKQHKHDSVRGLPLQVDIRDAEKVEDAIQKTIAKFGNLDIVINNASAINMAPTVDAKPKSYDLMNSINVKGTWLVSRFALPHLLKSAEQGRNPHILTLSPPLHMNLFQPFTPNRSEDSGEQFKQVGAAYSVSKLGMSIATYALAAETFGKVACNTLWPYTLIGTSAMKIVSPNAEIEERRWRSPSIVAEAAIRILEQDAKTFSGQMLVDELYLRQHGFNNEQLKEFSLGGPDIKFEELAEDLFISKTLRDEVVSKRNA</sequence>
<dbReference type="GeneID" id="37022905"/>
<dbReference type="Proteomes" id="UP000245771">
    <property type="component" value="Unassembled WGS sequence"/>
</dbReference>
<evidence type="ECO:0000256" key="1">
    <source>
        <dbReference type="ARBA" id="ARBA00004173"/>
    </source>
</evidence>
<keyword evidence="5" id="KW-0560">Oxidoreductase</keyword>
<proteinExistence type="inferred from homology"/>
<dbReference type="InterPro" id="IPR002347">
    <property type="entry name" value="SDR_fam"/>
</dbReference>
<evidence type="ECO:0000256" key="7">
    <source>
        <dbReference type="ARBA" id="ARBA00023140"/>
    </source>
</evidence>